<keyword evidence="2" id="KW-1133">Transmembrane helix</keyword>
<feature type="region of interest" description="Disordered" evidence="1">
    <location>
        <begin position="1"/>
        <end position="22"/>
    </location>
</feature>
<sequence length="84" mass="9213">MTNSNNNFNVDRSTGSTALSDNQSQSLTLSLLIGVIVAFISLITFSSLNRLIRRKTLNHWDFLILFTSALELLASTAVDNGHSD</sequence>
<evidence type="ECO:0000313" key="4">
    <source>
        <dbReference type="Proteomes" id="UP000278627"/>
    </source>
</evidence>
<keyword evidence="2" id="KW-0472">Membrane</keyword>
<organism evidence="5">
    <name type="scientific">Brugia pahangi</name>
    <name type="common">Filarial nematode worm</name>
    <dbReference type="NCBI Taxonomy" id="6280"/>
    <lineage>
        <taxon>Eukaryota</taxon>
        <taxon>Metazoa</taxon>
        <taxon>Ecdysozoa</taxon>
        <taxon>Nematoda</taxon>
        <taxon>Chromadorea</taxon>
        <taxon>Rhabditida</taxon>
        <taxon>Spirurina</taxon>
        <taxon>Spiruromorpha</taxon>
        <taxon>Filarioidea</taxon>
        <taxon>Onchocercidae</taxon>
        <taxon>Brugia</taxon>
    </lineage>
</organism>
<keyword evidence="2" id="KW-0812">Transmembrane</keyword>
<proteinExistence type="predicted"/>
<dbReference type="EMBL" id="UZAD01013167">
    <property type="protein sequence ID" value="VDN91024.1"/>
    <property type="molecule type" value="Genomic_DNA"/>
</dbReference>
<dbReference type="AlphaFoldDB" id="A0A0N4TN28"/>
<evidence type="ECO:0000313" key="5">
    <source>
        <dbReference type="WBParaSite" id="BPAG_0000987601-mRNA-1"/>
    </source>
</evidence>
<keyword evidence="4" id="KW-1185">Reference proteome</keyword>
<name>A0A0N4TN28_BRUPA</name>
<dbReference type="Proteomes" id="UP000278627">
    <property type="component" value="Unassembled WGS sequence"/>
</dbReference>
<feature type="transmembrane region" description="Helical" evidence="2">
    <location>
        <begin position="60"/>
        <end position="78"/>
    </location>
</feature>
<reference evidence="3 4" key="2">
    <citation type="submission" date="2018-11" db="EMBL/GenBank/DDBJ databases">
        <authorList>
            <consortium name="Pathogen Informatics"/>
        </authorList>
    </citation>
    <scope>NUCLEOTIDE SEQUENCE [LARGE SCALE GENOMIC DNA]</scope>
</reference>
<protein>
    <submittedName>
        <fullName evidence="5">Ion_trans domain-containing protein</fullName>
    </submittedName>
</protein>
<evidence type="ECO:0000256" key="2">
    <source>
        <dbReference type="SAM" id="Phobius"/>
    </source>
</evidence>
<accession>A0A0N4TN28</accession>
<evidence type="ECO:0000256" key="1">
    <source>
        <dbReference type="SAM" id="MobiDB-lite"/>
    </source>
</evidence>
<feature type="transmembrane region" description="Helical" evidence="2">
    <location>
        <begin position="27"/>
        <end position="48"/>
    </location>
</feature>
<evidence type="ECO:0000313" key="3">
    <source>
        <dbReference type="EMBL" id="VDN91024.1"/>
    </source>
</evidence>
<reference evidence="5" key="1">
    <citation type="submission" date="2017-02" db="UniProtKB">
        <authorList>
            <consortium name="WormBaseParasite"/>
        </authorList>
    </citation>
    <scope>IDENTIFICATION</scope>
</reference>
<dbReference type="WBParaSite" id="BPAG_0000987601-mRNA-1">
    <property type="protein sequence ID" value="BPAG_0000987601-mRNA-1"/>
    <property type="gene ID" value="BPAG_0000987601"/>
</dbReference>
<gene>
    <name evidence="3" type="ORF">BPAG_LOCUS9838</name>
</gene>